<dbReference type="EMBL" id="JANJQO010001065">
    <property type="protein sequence ID" value="KAJ2972890.1"/>
    <property type="molecule type" value="Genomic_DNA"/>
</dbReference>
<comment type="caution">
    <text evidence="1">The sequence shown here is derived from an EMBL/GenBank/DDBJ whole genome shotgun (WGS) entry which is preliminary data.</text>
</comment>
<dbReference type="Proteomes" id="UP001143910">
    <property type="component" value="Unassembled WGS sequence"/>
</dbReference>
<reference evidence="1" key="1">
    <citation type="submission" date="2022-08" db="EMBL/GenBank/DDBJ databases">
        <title>Genome Sequence of Lecanicillium fungicola.</title>
        <authorList>
            <person name="Buettner E."/>
        </authorList>
    </citation>
    <scope>NUCLEOTIDE SEQUENCE</scope>
    <source>
        <strain evidence="1">Babe33</strain>
    </source>
</reference>
<evidence type="ECO:0000313" key="2">
    <source>
        <dbReference type="Proteomes" id="UP001143910"/>
    </source>
</evidence>
<gene>
    <name evidence="1" type="ORF">NQ176_g6903</name>
</gene>
<sequence length="218" mass="23870">MYSKVLLFGATRAAGFLFAKVALDKGLSLTLYIRNPDKLHPFLASHDKVTIVVGEMSDGAKLLQAIRTGVDSVVLLVGGDTATKGTPLLDGVKILYPLLISEGVKRVITLSTPSYVDPQDKGTFLFWLGPRVLWYLARDQQVQVIGLASFTVAQSTKLEWTVVRIPMLTDLHSKPVHAGYTGDKKGTMKLSRQSLAEWCLEELQAGKWIGKAPFLSNV</sequence>
<name>A0ACC1N0T1_9HYPO</name>
<evidence type="ECO:0000313" key="1">
    <source>
        <dbReference type="EMBL" id="KAJ2972890.1"/>
    </source>
</evidence>
<keyword evidence="2" id="KW-1185">Reference proteome</keyword>
<protein>
    <submittedName>
        <fullName evidence="1">Uncharacterized protein</fullName>
    </submittedName>
</protein>
<organism evidence="1 2">
    <name type="scientific">Zarea fungicola</name>
    <dbReference type="NCBI Taxonomy" id="93591"/>
    <lineage>
        <taxon>Eukaryota</taxon>
        <taxon>Fungi</taxon>
        <taxon>Dikarya</taxon>
        <taxon>Ascomycota</taxon>
        <taxon>Pezizomycotina</taxon>
        <taxon>Sordariomycetes</taxon>
        <taxon>Hypocreomycetidae</taxon>
        <taxon>Hypocreales</taxon>
        <taxon>Cordycipitaceae</taxon>
        <taxon>Zarea</taxon>
    </lineage>
</organism>
<proteinExistence type="predicted"/>
<accession>A0ACC1N0T1</accession>